<feature type="compositionally biased region" description="Basic and acidic residues" evidence="1">
    <location>
        <begin position="26"/>
        <end position="48"/>
    </location>
</feature>
<dbReference type="AlphaFoldDB" id="A0AAV6MS90"/>
<feature type="region of interest" description="Disordered" evidence="1">
    <location>
        <begin position="1"/>
        <end position="48"/>
    </location>
</feature>
<keyword evidence="3" id="KW-1185">Reference proteome</keyword>
<dbReference type="Proteomes" id="UP000685013">
    <property type="component" value="Chromosome 12"/>
</dbReference>
<name>A0AAV6MS90_9ROSI</name>
<accession>A0AAV6MS90</accession>
<comment type="caution">
    <text evidence="2">The sequence shown here is derived from an EMBL/GenBank/DDBJ whole genome shotgun (WGS) entry which is preliminary data.</text>
</comment>
<evidence type="ECO:0000313" key="3">
    <source>
        <dbReference type="Proteomes" id="UP000685013"/>
    </source>
</evidence>
<evidence type="ECO:0000256" key="1">
    <source>
        <dbReference type="SAM" id="MobiDB-lite"/>
    </source>
</evidence>
<evidence type="ECO:0000313" key="2">
    <source>
        <dbReference type="EMBL" id="KAG6585328.1"/>
    </source>
</evidence>
<sequence>MVVPETQEQKPNDHTGQTSKNKRRERKSEERGRERARERERERGDRKGSLYASLKEILSLSLLLFSNSISRVIFSRLI</sequence>
<gene>
    <name evidence="2" type="ORF">SDJN03_18061</name>
</gene>
<dbReference type="EMBL" id="JAGKQH010000012">
    <property type="protein sequence ID" value="KAG6585328.1"/>
    <property type="molecule type" value="Genomic_DNA"/>
</dbReference>
<feature type="non-terminal residue" evidence="2">
    <location>
        <position position="1"/>
    </location>
</feature>
<proteinExistence type="predicted"/>
<reference evidence="2 3" key="1">
    <citation type="journal article" date="2021" name="Hortic Res">
        <title>The domestication of Cucurbita argyrosperma as revealed by the genome of its wild relative.</title>
        <authorList>
            <person name="Barrera-Redondo J."/>
            <person name="Sanchez-de la Vega G."/>
            <person name="Aguirre-Liguori J.A."/>
            <person name="Castellanos-Morales G."/>
            <person name="Gutierrez-Guerrero Y.T."/>
            <person name="Aguirre-Dugua X."/>
            <person name="Aguirre-Planter E."/>
            <person name="Tenaillon M.I."/>
            <person name="Lira-Saade R."/>
            <person name="Eguiarte L.E."/>
        </authorList>
    </citation>
    <scope>NUCLEOTIDE SEQUENCE [LARGE SCALE GENOMIC DNA]</scope>
    <source>
        <strain evidence="2">JBR-2021</strain>
    </source>
</reference>
<organism evidence="2 3">
    <name type="scientific">Cucurbita argyrosperma subsp. sororia</name>
    <dbReference type="NCBI Taxonomy" id="37648"/>
    <lineage>
        <taxon>Eukaryota</taxon>
        <taxon>Viridiplantae</taxon>
        <taxon>Streptophyta</taxon>
        <taxon>Embryophyta</taxon>
        <taxon>Tracheophyta</taxon>
        <taxon>Spermatophyta</taxon>
        <taxon>Magnoliopsida</taxon>
        <taxon>eudicotyledons</taxon>
        <taxon>Gunneridae</taxon>
        <taxon>Pentapetalae</taxon>
        <taxon>rosids</taxon>
        <taxon>fabids</taxon>
        <taxon>Cucurbitales</taxon>
        <taxon>Cucurbitaceae</taxon>
        <taxon>Cucurbiteae</taxon>
        <taxon>Cucurbita</taxon>
    </lineage>
</organism>
<protein>
    <submittedName>
        <fullName evidence="2">Uncharacterized protein</fullName>
    </submittedName>
</protein>